<protein>
    <submittedName>
        <fullName evidence="10">Variant surface glycoprotein 1125.4678</fullName>
    </submittedName>
</protein>
<evidence type="ECO:0000256" key="5">
    <source>
        <dbReference type="ARBA" id="ARBA00023180"/>
    </source>
</evidence>
<feature type="compositionally biased region" description="Polar residues" evidence="7">
    <location>
        <begin position="397"/>
        <end position="407"/>
    </location>
</feature>
<sequence length="476" mass="49833">MPRNVPNQKQLVTAVAMLIVVLDHAHASSPAFDEQHIGTLCKVASALTGVEGVARAKTDLLINEMSAASEAAAKLTLAALKATDDNSTRVFGAAAIAAQQCGRNAAEALKTLAAIALNAVANAAKTAGHISEIFDMLRRASVGRSTRKCIVQKGGTTQTTANSVTDYGCPPTVLEMAKASGSPDGAQINDKGFPTLTSALNLHSSNAQNSCIFLKATNDDANGLWQASGATPGTPLKLAQGFITITPHGTPTSEKAVLTQLDSFATSWQKERPSEPPHHVYNKIGALMQLTHGDCGTTTNEVLDTVLLPEKLVPILSPLFKDQEGKTAEAAATNLIKAAAASTTDQASKLKTKIDATIADKISKGDKTPTQLSKLGGAAAMENSLVAAFSDLKQTQESTRSCAQSDANPEKQSSKEANKECSDKRGNDCKGDCVLDGDICKPKKKGEGENKKKDERTASTFTGKLEDACKKDTGCK</sequence>
<keyword evidence="6" id="KW-0449">Lipoprotein</keyword>
<keyword evidence="8" id="KW-0732">Signal</keyword>
<keyword evidence="3" id="KW-0336">GPI-anchor</keyword>
<reference evidence="10" key="1">
    <citation type="submission" date="2016-08" db="EMBL/GenBank/DDBJ databases">
        <title>VSG repertoire of Trypanosoma brucei EATRO 1125.</title>
        <authorList>
            <person name="Cross G.A."/>
        </authorList>
    </citation>
    <scope>NUCLEOTIDE SEQUENCE</scope>
    <source>
        <strain evidence="10">EATRO 1125</strain>
    </source>
</reference>
<proteinExistence type="predicted"/>
<dbReference type="GO" id="GO:0098552">
    <property type="term" value="C:side of membrane"/>
    <property type="evidence" value="ECO:0007669"/>
    <property type="project" value="UniProtKB-KW"/>
</dbReference>
<dbReference type="SUPFAM" id="SSF58087">
    <property type="entry name" value="Variant surface glycoprotein (N-terminal domain)"/>
    <property type="match status" value="1"/>
</dbReference>
<evidence type="ECO:0000256" key="7">
    <source>
        <dbReference type="SAM" id="MobiDB-lite"/>
    </source>
</evidence>
<evidence type="ECO:0000256" key="3">
    <source>
        <dbReference type="ARBA" id="ARBA00022622"/>
    </source>
</evidence>
<dbReference type="InterPro" id="IPR001812">
    <property type="entry name" value="Trypano_VSG_A_N_dom"/>
</dbReference>
<dbReference type="EMBL" id="KX700942">
    <property type="protein sequence ID" value="APD74898.1"/>
    <property type="molecule type" value="Genomic_DNA"/>
</dbReference>
<feature type="domain" description="Trypanosome variant surface glycoprotein A-type N-terminal" evidence="9">
    <location>
        <begin position="15"/>
        <end position="376"/>
    </location>
</feature>
<dbReference type="AlphaFoldDB" id="A0A1J0RB04"/>
<dbReference type="GO" id="GO:0042783">
    <property type="term" value="P:symbiont-mediated evasion of host immune response"/>
    <property type="evidence" value="ECO:0007669"/>
    <property type="project" value="InterPro"/>
</dbReference>
<dbReference type="Pfam" id="PF00913">
    <property type="entry name" value="Trypan_glycop"/>
    <property type="match status" value="1"/>
</dbReference>
<accession>A0A1J0RB04</accession>
<dbReference type="VEuPathDB" id="TriTrypDB:Tb1125.9.17380"/>
<keyword evidence="4" id="KW-0472">Membrane</keyword>
<keyword evidence="5" id="KW-0325">Glycoprotein</keyword>
<dbReference type="GO" id="GO:0005886">
    <property type="term" value="C:plasma membrane"/>
    <property type="evidence" value="ECO:0007669"/>
    <property type="project" value="UniProtKB-SubCell"/>
</dbReference>
<evidence type="ECO:0000313" key="10">
    <source>
        <dbReference type="EMBL" id="APD74898.1"/>
    </source>
</evidence>
<evidence type="ECO:0000256" key="4">
    <source>
        <dbReference type="ARBA" id="ARBA00023136"/>
    </source>
</evidence>
<organism evidence="10">
    <name type="scientific">Trypanosoma brucei</name>
    <dbReference type="NCBI Taxonomy" id="5691"/>
    <lineage>
        <taxon>Eukaryota</taxon>
        <taxon>Discoba</taxon>
        <taxon>Euglenozoa</taxon>
        <taxon>Kinetoplastea</taxon>
        <taxon>Metakinetoplastina</taxon>
        <taxon>Trypanosomatida</taxon>
        <taxon>Trypanosomatidae</taxon>
        <taxon>Trypanosoma</taxon>
    </lineage>
</organism>
<evidence type="ECO:0000259" key="9">
    <source>
        <dbReference type="Pfam" id="PF00913"/>
    </source>
</evidence>
<feature type="compositionally biased region" description="Basic and acidic residues" evidence="7">
    <location>
        <begin position="408"/>
        <end position="457"/>
    </location>
</feature>
<feature type="signal peptide" evidence="8">
    <location>
        <begin position="1"/>
        <end position="27"/>
    </location>
</feature>
<keyword evidence="2" id="KW-1003">Cell membrane</keyword>
<name>A0A1J0RB04_9TRYP</name>
<evidence type="ECO:0000256" key="6">
    <source>
        <dbReference type="ARBA" id="ARBA00023288"/>
    </source>
</evidence>
<evidence type="ECO:0000256" key="8">
    <source>
        <dbReference type="SAM" id="SignalP"/>
    </source>
</evidence>
<evidence type="ECO:0000256" key="1">
    <source>
        <dbReference type="ARBA" id="ARBA00004609"/>
    </source>
</evidence>
<comment type="subcellular location">
    <subcellularLocation>
        <location evidence="1">Cell membrane</location>
        <topology evidence="1">Lipid-anchor</topology>
        <topology evidence="1">GPI-anchor</topology>
    </subcellularLocation>
</comment>
<dbReference type="VEuPathDB" id="TriTrypDB:Tb427_000332100"/>
<dbReference type="VEuPathDB" id="TriTrypDB:Tb11.v5.0695"/>
<dbReference type="Gene3D" id="3.90.150.10">
    <property type="entry name" value="Variant Surface Glycoprotein, subunit A domain 1"/>
    <property type="match status" value="1"/>
</dbReference>
<feature type="region of interest" description="Disordered" evidence="7">
    <location>
        <begin position="397"/>
        <end position="457"/>
    </location>
</feature>
<feature type="chain" id="PRO_5012610821" evidence="8">
    <location>
        <begin position="28"/>
        <end position="476"/>
    </location>
</feature>
<evidence type="ECO:0000256" key="2">
    <source>
        <dbReference type="ARBA" id="ARBA00022475"/>
    </source>
</evidence>